<dbReference type="RefSeq" id="WP_344612195.1">
    <property type="nucleotide sequence ID" value="NZ_BAAARV010000019.1"/>
</dbReference>
<dbReference type="InterPro" id="IPR010158">
    <property type="entry name" value="Amidase_Cbmase"/>
</dbReference>
<sequence>MPTHATFRTLQATWLENALRQYAALSEPGPGVSRLAYTRLERQAHELFAAQLADLGIPSHTDAAGNTIGELPPNAGPRPGAIGTGSHLDSVPHGGAYDGVVGVVGALAVAAAAGAHDRPRHHPWRFVAFAAEEGARFGQACNGSRMVAGLTGAPDLRQLTDSTGTTMAAAMAECGLAPHDVEAARWDPRDWSAFVELHIEQGTVLQDRGVPIGLVDTVSGSTRLRVSLTGVASHTGGTPMDGRHDALATAAECVLGCERLALAAAEVNTRITVGSLTVEPGAITIIPGRVVFTVDVRETDHGRQRTATDAVSRHCRAVAARRGVDIEIEELADTPPVGLSSEVRSAAGDAAATLGLATAVIPSGASHDTQQVSRLTAAGIVFVPSRGGLSHSPDEFSTAEQIADGTAVLLETMYRLDARR</sequence>
<organism evidence="3 4">
    <name type="scientific">Dactylosporangium salmoneum</name>
    <dbReference type="NCBI Taxonomy" id="53361"/>
    <lineage>
        <taxon>Bacteria</taxon>
        <taxon>Bacillati</taxon>
        <taxon>Actinomycetota</taxon>
        <taxon>Actinomycetes</taxon>
        <taxon>Micromonosporales</taxon>
        <taxon>Micromonosporaceae</taxon>
        <taxon>Dactylosporangium</taxon>
    </lineage>
</organism>
<evidence type="ECO:0000256" key="1">
    <source>
        <dbReference type="ARBA" id="ARBA00006153"/>
    </source>
</evidence>
<keyword evidence="4" id="KW-1185">Reference proteome</keyword>
<dbReference type="Gene3D" id="3.40.630.10">
    <property type="entry name" value="Zn peptidases"/>
    <property type="match status" value="1"/>
</dbReference>
<name>A0ABP5SVF3_9ACTN</name>
<dbReference type="Proteomes" id="UP001501444">
    <property type="component" value="Unassembled WGS sequence"/>
</dbReference>
<dbReference type="EMBL" id="BAAARV010000019">
    <property type="protein sequence ID" value="GAA2339644.1"/>
    <property type="molecule type" value="Genomic_DNA"/>
</dbReference>
<evidence type="ECO:0000313" key="4">
    <source>
        <dbReference type="Proteomes" id="UP001501444"/>
    </source>
</evidence>
<dbReference type="SUPFAM" id="SSF53187">
    <property type="entry name" value="Zn-dependent exopeptidases"/>
    <property type="match status" value="1"/>
</dbReference>
<dbReference type="Pfam" id="PF01546">
    <property type="entry name" value="Peptidase_M20"/>
    <property type="match status" value="1"/>
</dbReference>
<proteinExistence type="inferred from homology"/>
<dbReference type="SUPFAM" id="SSF55031">
    <property type="entry name" value="Bacterial exopeptidase dimerisation domain"/>
    <property type="match status" value="1"/>
</dbReference>
<dbReference type="PIRSF" id="PIRSF001235">
    <property type="entry name" value="Amidase_carbamoylase"/>
    <property type="match status" value="1"/>
</dbReference>
<dbReference type="PANTHER" id="PTHR32494">
    <property type="entry name" value="ALLANTOATE DEIMINASE-RELATED"/>
    <property type="match status" value="1"/>
</dbReference>
<reference evidence="4" key="1">
    <citation type="journal article" date="2019" name="Int. J. Syst. Evol. Microbiol.">
        <title>The Global Catalogue of Microorganisms (GCM) 10K type strain sequencing project: providing services to taxonomists for standard genome sequencing and annotation.</title>
        <authorList>
            <consortium name="The Broad Institute Genomics Platform"/>
            <consortium name="The Broad Institute Genome Sequencing Center for Infectious Disease"/>
            <person name="Wu L."/>
            <person name="Ma J."/>
        </authorList>
    </citation>
    <scope>NUCLEOTIDE SEQUENCE [LARGE SCALE GENOMIC DNA]</scope>
    <source>
        <strain evidence="4">JCM 3272</strain>
    </source>
</reference>
<dbReference type="InterPro" id="IPR036264">
    <property type="entry name" value="Bact_exopeptidase_dim_dom"/>
</dbReference>
<protein>
    <submittedName>
        <fullName evidence="3">Zn-dependent hydrolase</fullName>
    </submittedName>
</protein>
<dbReference type="NCBIfam" id="TIGR01879">
    <property type="entry name" value="hydantase"/>
    <property type="match status" value="1"/>
</dbReference>
<dbReference type="Gene3D" id="3.30.70.360">
    <property type="match status" value="1"/>
</dbReference>
<accession>A0ABP5SVF3</accession>
<comment type="caution">
    <text evidence="3">The sequence shown here is derived from an EMBL/GenBank/DDBJ whole genome shotgun (WGS) entry which is preliminary data.</text>
</comment>
<dbReference type="PANTHER" id="PTHR32494:SF5">
    <property type="entry name" value="ALLANTOATE AMIDOHYDROLASE"/>
    <property type="match status" value="1"/>
</dbReference>
<dbReference type="InterPro" id="IPR002933">
    <property type="entry name" value="Peptidase_M20"/>
</dbReference>
<keyword evidence="2 3" id="KW-0378">Hydrolase</keyword>
<evidence type="ECO:0000313" key="3">
    <source>
        <dbReference type="EMBL" id="GAA2339644.1"/>
    </source>
</evidence>
<evidence type="ECO:0000256" key="2">
    <source>
        <dbReference type="ARBA" id="ARBA00022801"/>
    </source>
</evidence>
<dbReference type="GO" id="GO:0016787">
    <property type="term" value="F:hydrolase activity"/>
    <property type="evidence" value="ECO:0007669"/>
    <property type="project" value="UniProtKB-KW"/>
</dbReference>
<comment type="similarity">
    <text evidence="1">Belongs to the peptidase M20 family.</text>
</comment>
<gene>
    <name evidence="3" type="ORF">GCM10010170_021930</name>
</gene>